<evidence type="ECO:0000256" key="7">
    <source>
        <dbReference type="PIRNR" id="PIRNR037125"/>
    </source>
</evidence>
<dbReference type="CDD" id="cd22249">
    <property type="entry name" value="UDM1_RNF168_RNF169-like"/>
    <property type="match status" value="1"/>
</dbReference>
<organism evidence="12 13">
    <name type="scientific">Pichia kudriavzevii</name>
    <name type="common">Yeast</name>
    <name type="synonym">Issatchenkia orientalis</name>
    <dbReference type="NCBI Taxonomy" id="4909"/>
    <lineage>
        <taxon>Eukaryota</taxon>
        <taxon>Fungi</taxon>
        <taxon>Dikarya</taxon>
        <taxon>Ascomycota</taxon>
        <taxon>Saccharomycotina</taxon>
        <taxon>Pichiomycetes</taxon>
        <taxon>Pichiales</taxon>
        <taxon>Pichiaceae</taxon>
        <taxon>Pichia</taxon>
    </lineage>
</organism>
<keyword evidence="5 7" id="KW-0862">Zinc</keyword>
<evidence type="ECO:0000259" key="10">
    <source>
        <dbReference type="Pfam" id="PF08772"/>
    </source>
</evidence>
<dbReference type="GO" id="GO:0016787">
    <property type="term" value="F:hydrolase activity"/>
    <property type="evidence" value="ECO:0007669"/>
    <property type="project" value="UniProtKB-KW"/>
</dbReference>
<comment type="caution">
    <text evidence="12">The sequence shown here is derived from an EMBL/GenBank/DDBJ whole genome shotgun (WGS) entry which is preliminary data.</text>
</comment>
<dbReference type="InterPro" id="IPR014881">
    <property type="entry name" value="NOB1_Zn-bd"/>
</dbReference>
<feature type="binding site" evidence="8">
    <location>
        <position position="313"/>
    </location>
    <ligand>
        <name>Zn(2+)</name>
        <dbReference type="ChEBI" id="CHEBI:29105"/>
    </ligand>
</feature>
<feature type="domain" description="Ribonuclease PIN" evidence="11">
    <location>
        <begin position="13"/>
        <end position="101"/>
    </location>
</feature>
<dbReference type="Gene3D" id="3.40.50.1010">
    <property type="entry name" value="5'-nuclease"/>
    <property type="match status" value="1"/>
</dbReference>
<dbReference type="InterPro" id="IPR036283">
    <property type="entry name" value="NOB1_Zf-like_sf"/>
</dbReference>
<feature type="compositionally biased region" description="Acidic residues" evidence="9">
    <location>
        <begin position="222"/>
        <end position="239"/>
    </location>
</feature>
<gene>
    <name evidence="12" type="ORF">JL09_g688</name>
</gene>
<dbReference type="Pfam" id="PF08772">
    <property type="entry name" value="Zn_ribbon_NOB1"/>
    <property type="match status" value="1"/>
</dbReference>
<evidence type="ECO:0000256" key="3">
    <source>
        <dbReference type="ARBA" id="ARBA00022723"/>
    </source>
</evidence>
<evidence type="ECO:0000313" key="13">
    <source>
        <dbReference type="Proteomes" id="UP000029867"/>
    </source>
</evidence>
<dbReference type="AlphaFoldDB" id="A0A099P5C3"/>
<feature type="domain" description="Nin one binding (NOB1) Zn-ribbon-like" evidence="10">
    <location>
        <begin position="300"/>
        <end position="374"/>
    </location>
</feature>
<keyword evidence="3 7" id="KW-0479">Metal-binding</keyword>
<dbReference type="PANTHER" id="PTHR12814:SF2">
    <property type="entry name" value="RNA-BINDING PROTEIN NOB1"/>
    <property type="match status" value="1"/>
</dbReference>
<comment type="subcellular location">
    <subcellularLocation>
        <location evidence="7">Nucleus</location>
        <location evidence="7">Nucleolus</location>
    </subcellularLocation>
</comment>
<evidence type="ECO:0000256" key="1">
    <source>
        <dbReference type="ARBA" id="ARBA00005858"/>
    </source>
</evidence>
<dbReference type="VEuPathDB" id="FungiDB:C5L36_0C10340"/>
<evidence type="ECO:0000256" key="9">
    <source>
        <dbReference type="SAM" id="MobiDB-lite"/>
    </source>
</evidence>
<dbReference type="PANTHER" id="PTHR12814">
    <property type="entry name" value="RNA-BINDING PROTEIN NOB1"/>
    <property type="match status" value="1"/>
</dbReference>
<dbReference type="SUPFAM" id="SSF144206">
    <property type="entry name" value="NOB1 zinc finger-like"/>
    <property type="match status" value="1"/>
</dbReference>
<dbReference type="GO" id="GO:0005730">
    <property type="term" value="C:nucleolus"/>
    <property type="evidence" value="ECO:0007669"/>
    <property type="project" value="UniProtKB-SubCell"/>
</dbReference>
<evidence type="ECO:0000256" key="2">
    <source>
        <dbReference type="ARBA" id="ARBA00022722"/>
    </source>
</evidence>
<keyword evidence="4" id="KW-0378">Hydrolase</keyword>
<evidence type="ECO:0000259" key="11">
    <source>
        <dbReference type="Pfam" id="PF17146"/>
    </source>
</evidence>
<dbReference type="InterPro" id="IPR033411">
    <property type="entry name" value="Ribonuclease_PIN"/>
</dbReference>
<dbReference type="Proteomes" id="UP000029867">
    <property type="component" value="Unassembled WGS sequence"/>
</dbReference>
<dbReference type="eggNOG" id="KOG2463">
    <property type="taxonomic scope" value="Eukaryota"/>
</dbReference>
<reference evidence="13" key="1">
    <citation type="journal article" date="2014" name="Microb. Cell Fact.">
        <title>Exploiting Issatchenkia orientalis SD108 for succinic acid production.</title>
        <authorList>
            <person name="Xiao H."/>
            <person name="Shao Z."/>
            <person name="Jiang Y."/>
            <person name="Dole S."/>
            <person name="Zhao H."/>
        </authorList>
    </citation>
    <scope>NUCLEOTIDE SEQUENCE [LARGE SCALE GENOMIC DNA]</scope>
    <source>
        <strain evidence="13">SD108</strain>
    </source>
</reference>
<keyword evidence="6 7" id="KW-0539">Nucleus</keyword>
<dbReference type="InterPro" id="IPR017117">
    <property type="entry name" value="Nob1_euk"/>
</dbReference>
<evidence type="ECO:0000256" key="4">
    <source>
        <dbReference type="ARBA" id="ARBA00022801"/>
    </source>
</evidence>
<dbReference type="Gene3D" id="6.20.210.10">
    <property type="entry name" value="Nin one binding (NOB1), Zn-ribbon-like"/>
    <property type="match status" value="1"/>
</dbReference>
<feature type="binding site" evidence="8">
    <location>
        <position position="329"/>
    </location>
    <ligand>
        <name>Zn(2+)</name>
        <dbReference type="ChEBI" id="CHEBI:29105"/>
    </ligand>
</feature>
<dbReference type="GO" id="GO:0043248">
    <property type="term" value="P:proteasome assembly"/>
    <property type="evidence" value="ECO:0007669"/>
    <property type="project" value="EnsemblFungi"/>
</dbReference>
<dbReference type="GO" id="GO:0070181">
    <property type="term" value="F:small ribosomal subunit rRNA binding"/>
    <property type="evidence" value="ECO:0007669"/>
    <property type="project" value="EnsemblFungi"/>
</dbReference>
<dbReference type="GO" id="GO:0004521">
    <property type="term" value="F:RNA endonuclease activity"/>
    <property type="evidence" value="ECO:0007669"/>
    <property type="project" value="UniProtKB-UniRule"/>
</dbReference>
<dbReference type="GO" id="GO:0030688">
    <property type="term" value="C:preribosome, small subunit precursor"/>
    <property type="evidence" value="ECO:0007669"/>
    <property type="project" value="EnsemblFungi"/>
</dbReference>
<dbReference type="HOGENOM" id="CLU_024666_2_1_1"/>
<accession>A0A099P5C3</accession>
<dbReference type="EMBL" id="JQFK01000003">
    <property type="protein sequence ID" value="KGK40253.1"/>
    <property type="molecule type" value="Genomic_DNA"/>
</dbReference>
<sequence>MVENRLKSNVKSLVLDAGPLITQPAAQLQLLAETFYTTPGVYNELKDESVRNQLIIWGNKLQVRHPKKDAIQAVVDFARLTGDSTVLSQNDLHIIALAYEIDTDLNNGIPRFRKFPGEIREEDAKRIAEERKKWEERRLKESEAQKINEVESNQIVEDVKQVDDDGFEVVVNKKKTRKQIKEEQKARAAEEELALKCKEEELARGEDKELLADFPGQLTSEANDDNLEEEYSNDDDDGEWITPDNLGATMAKDDLVQTVEADTPETAQINCALATGDFAAQNVALQMGMNLMNTMSGLQIKRVRNYMLRCHACFTLIPIPRDNTPKHFCPSCGGATLRRIPVSVNSYTGKITPHLAKNFQWRTRGNVFSVASPLSKSTAKKYGNKGFQHGKTSKMDGNFFSEDQHEYQQAIKDAKWQQRQNEKSLEDFIGGGSADNCISPFFTGANVKPVNVKVGKGRFANQARKKR</sequence>
<proteinExistence type="inferred from homology"/>
<evidence type="ECO:0000313" key="12">
    <source>
        <dbReference type="EMBL" id="KGK40253.1"/>
    </source>
</evidence>
<dbReference type="GO" id="GO:0005737">
    <property type="term" value="C:cytoplasm"/>
    <property type="evidence" value="ECO:0007669"/>
    <property type="project" value="EnsemblFungi"/>
</dbReference>
<evidence type="ECO:0000256" key="5">
    <source>
        <dbReference type="ARBA" id="ARBA00022833"/>
    </source>
</evidence>
<dbReference type="GO" id="GO:0000462">
    <property type="term" value="P:maturation of SSU-rRNA from tricistronic rRNA transcript (SSU-rRNA, 5.8S rRNA, LSU-rRNA)"/>
    <property type="evidence" value="ECO:0007669"/>
    <property type="project" value="EnsemblFungi"/>
</dbReference>
<keyword evidence="2" id="KW-0540">Nuclease</keyword>
<feature type="region of interest" description="Disordered" evidence="9">
    <location>
        <begin position="206"/>
        <end position="240"/>
    </location>
</feature>
<protein>
    <recommendedName>
        <fullName evidence="7">20S-pre-rRNA D-site endonuclease NOB1</fullName>
    </recommendedName>
</protein>
<dbReference type="GO" id="GO:0046872">
    <property type="term" value="F:metal ion binding"/>
    <property type="evidence" value="ECO:0007669"/>
    <property type="project" value="UniProtKB-UniRule"/>
</dbReference>
<evidence type="ECO:0000256" key="6">
    <source>
        <dbReference type="ARBA" id="ARBA00023242"/>
    </source>
</evidence>
<feature type="binding site" evidence="8">
    <location>
        <position position="310"/>
    </location>
    <ligand>
        <name>Zn(2+)</name>
        <dbReference type="ChEBI" id="CHEBI:29105"/>
    </ligand>
</feature>
<dbReference type="FunFam" id="3.40.50.1010:FF:000020">
    <property type="entry name" value="20S-pre-rRNA D-site endonuclease NOB1"/>
    <property type="match status" value="1"/>
</dbReference>
<comment type="similarity">
    <text evidence="1 7">Belongs to the NOB1 family.</text>
</comment>
<feature type="binding site" evidence="8">
    <location>
        <position position="332"/>
    </location>
    <ligand>
        <name>Zn(2+)</name>
        <dbReference type="ChEBI" id="CHEBI:29105"/>
    </ligand>
</feature>
<comment type="function">
    <text evidence="7">Required for the synthesis of 40S ribosome subunits. Has a role in processing 20S pre-rRNA into the mature 18S rRNA, where it is required for cleavage at the 3' end of the mature 18S rRNA (D-site). Accompanies the 20S pre-rRNA from the nucleus to the cytoplasm.</text>
</comment>
<dbReference type="CDD" id="cd09876">
    <property type="entry name" value="PIN_Nob1-like"/>
    <property type="match status" value="1"/>
</dbReference>
<dbReference type="Pfam" id="PF17146">
    <property type="entry name" value="PIN_6"/>
    <property type="match status" value="1"/>
</dbReference>
<name>A0A099P5C3_PICKU</name>
<evidence type="ECO:0000256" key="8">
    <source>
        <dbReference type="PIRSR" id="PIRSR037125-1"/>
    </source>
</evidence>
<dbReference type="InterPro" id="IPR039907">
    <property type="entry name" value="NOB1"/>
</dbReference>
<dbReference type="PIRSF" id="PIRSF037125">
    <property type="entry name" value="D-site_20S_pre-rRNA_nuclease"/>
    <property type="match status" value="1"/>
</dbReference>